<keyword evidence="2" id="KW-1185">Reference proteome</keyword>
<name>A0A843TR21_COLES</name>
<comment type="caution">
    <text evidence="1">The sequence shown here is derived from an EMBL/GenBank/DDBJ whole genome shotgun (WGS) entry which is preliminary data.</text>
</comment>
<evidence type="ECO:0000313" key="2">
    <source>
        <dbReference type="Proteomes" id="UP000652761"/>
    </source>
</evidence>
<sequence>MGYSTYKESIHGLEPGMGIVYPTLHVQNRTKQRIDSTSGARFSKSRDDLSVRLTGYSTYEESIHRPEPGMGIVY</sequence>
<dbReference type="AlphaFoldDB" id="A0A843TR21"/>
<evidence type="ECO:0000313" key="1">
    <source>
        <dbReference type="EMBL" id="MQL70869.1"/>
    </source>
</evidence>
<accession>A0A843TR21</accession>
<proteinExistence type="predicted"/>
<gene>
    <name evidence="1" type="ORF">Taro_003177</name>
</gene>
<reference evidence="1" key="1">
    <citation type="submission" date="2017-07" db="EMBL/GenBank/DDBJ databases">
        <title>Taro Niue Genome Assembly and Annotation.</title>
        <authorList>
            <person name="Atibalentja N."/>
            <person name="Keating K."/>
            <person name="Fields C.J."/>
        </authorList>
    </citation>
    <scope>NUCLEOTIDE SEQUENCE</scope>
    <source>
        <strain evidence="1">Niue_2</strain>
        <tissue evidence="1">Leaf</tissue>
    </source>
</reference>
<organism evidence="1 2">
    <name type="scientific">Colocasia esculenta</name>
    <name type="common">Wild taro</name>
    <name type="synonym">Arum esculentum</name>
    <dbReference type="NCBI Taxonomy" id="4460"/>
    <lineage>
        <taxon>Eukaryota</taxon>
        <taxon>Viridiplantae</taxon>
        <taxon>Streptophyta</taxon>
        <taxon>Embryophyta</taxon>
        <taxon>Tracheophyta</taxon>
        <taxon>Spermatophyta</taxon>
        <taxon>Magnoliopsida</taxon>
        <taxon>Liliopsida</taxon>
        <taxon>Araceae</taxon>
        <taxon>Aroideae</taxon>
        <taxon>Colocasieae</taxon>
        <taxon>Colocasia</taxon>
    </lineage>
</organism>
<dbReference type="Proteomes" id="UP000652761">
    <property type="component" value="Unassembled WGS sequence"/>
</dbReference>
<dbReference type="EMBL" id="NMUH01000080">
    <property type="protein sequence ID" value="MQL70869.1"/>
    <property type="molecule type" value="Genomic_DNA"/>
</dbReference>
<protein>
    <submittedName>
        <fullName evidence="1">Uncharacterized protein</fullName>
    </submittedName>
</protein>